<feature type="transmembrane region" description="Helical" evidence="1">
    <location>
        <begin position="119"/>
        <end position="136"/>
    </location>
</feature>
<feature type="transmembrane region" description="Helical" evidence="1">
    <location>
        <begin position="89"/>
        <end position="113"/>
    </location>
</feature>
<feature type="transmembrane region" description="Helical" evidence="1">
    <location>
        <begin position="273"/>
        <end position="291"/>
    </location>
</feature>
<feature type="transmembrane region" description="Helical" evidence="1">
    <location>
        <begin position="32"/>
        <end position="54"/>
    </location>
</feature>
<dbReference type="EMBL" id="KF836421">
    <property type="protein sequence ID" value="AHV78689.1"/>
    <property type="molecule type" value="Genomic_DNA"/>
</dbReference>
<keyword evidence="1" id="KW-1133">Transmembrane helix</keyword>
<reference evidence="2" key="1">
    <citation type="journal article" date="2014" name="Microbiology (Mosc.)">
        <title>The gene cluster of aureocyclicin 4185: the first cyclic bacteriocin of Staphylococcus aureus.</title>
        <authorList>
            <person name="Potter A."/>
            <person name="Ceotto H."/>
            <person name="Coelho M.L."/>
            <person name="Guimaraes A.J."/>
            <person name="Bastos Mdo C."/>
        </authorList>
    </citation>
    <scope>NUCLEOTIDE SEQUENCE</scope>
    <source>
        <strain evidence="2">4185</strain>
        <plasmid evidence="2">pRJ101</plasmid>
    </source>
</reference>
<evidence type="ECO:0000313" key="2">
    <source>
        <dbReference type="EMBL" id="AHV78689.1"/>
    </source>
</evidence>
<proteinExistence type="predicted"/>
<feature type="transmembrane region" description="Helical" evidence="1">
    <location>
        <begin position="324"/>
        <end position="344"/>
    </location>
</feature>
<accession>X4XWR0</accession>
<protein>
    <submittedName>
        <fullName evidence="2">AclB</fullName>
    </submittedName>
</protein>
<feature type="transmembrane region" description="Helical" evidence="1">
    <location>
        <begin position="350"/>
        <end position="370"/>
    </location>
</feature>
<feature type="transmembrane region" description="Helical" evidence="1">
    <location>
        <begin position="419"/>
        <end position="443"/>
    </location>
</feature>
<name>X4XWR0_STAAU</name>
<evidence type="ECO:0000256" key="1">
    <source>
        <dbReference type="SAM" id="Phobius"/>
    </source>
</evidence>
<feature type="transmembrane region" description="Helical" evidence="1">
    <location>
        <begin position="247"/>
        <end position="267"/>
    </location>
</feature>
<feature type="transmembrane region" description="Helical" evidence="1">
    <location>
        <begin position="192"/>
        <end position="214"/>
    </location>
</feature>
<dbReference type="AlphaFoldDB" id="X4XWR0"/>
<keyword evidence="1" id="KW-0472">Membrane</keyword>
<dbReference type="RefSeq" id="WP_032495767.1">
    <property type="nucleotide sequence ID" value="NZ_NWUN01000021.1"/>
</dbReference>
<feature type="transmembrane region" description="Helical" evidence="1">
    <location>
        <begin position="7"/>
        <end position="26"/>
    </location>
</feature>
<feature type="transmembrane region" description="Helical" evidence="1">
    <location>
        <begin position="391"/>
        <end position="413"/>
    </location>
</feature>
<geneLocation type="plasmid" evidence="2">
    <name>pRJ101</name>
</geneLocation>
<feature type="transmembrane region" description="Helical" evidence="1">
    <location>
        <begin position="143"/>
        <end position="161"/>
    </location>
</feature>
<keyword evidence="1" id="KW-0812">Transmembrane</keyword>
<organism evidence="2">
    <name type="scientific">Staphylococcus aureus</name>
    <dbReference type="NCBI Taxonomy" id="1280"/>
    <lineage>
        <taxon>Bacteria</taxon>
        <taxon>Bacillati</taxon>
        <taxon>Bacillota</taxon>
        <taxon>Bacilli</taxon>
        <taxon>Bacillales</taxon>
        <taxon>Staphylococcaceae</taxon>
        <taxon>Staphylococcus</taxon>
    </lineage>
</organism>
<sequence length="455" mass="54383">MTENFPYLSVSFVSFISIILSVFRIFKPLILLVAMIFSLFSNHLIVFSIMLFLYTFKLREAMNFYEITYGKSNEKINVFKYSYNKYMYILFKVFDPLTLSTVIILALSILVYFILNVNLLIISLLVVFISMIYFVLIRFDMYFQILYLLNWGLVVYFLNSISQKLNWTNTLELDLFIKDNLYLLELDFDLVFRWYIVFLSFISIALGSLSLINIRSKKNCYNYKVIKNKDLASYTNFIKSLTISRRLAFYFPTNLMIISIFPLLLNVPAKKEIFILLVFVVNCIYTKKFMYKYPYFFHYFINKKEAQLFNFNLIAIFRVLINKYAVVFINQYIYIVYLFGVFLLNFWQEFYFTDILYLVCMYLCSITIPLSEKKFIVFDYQTMKFNKDEDYGGYFEIITTFIFFILAMVKIGLELRSTPFNILLFVSIIALFLALISILKLYIALKTWEGYYENN</sequence>
<gene>
    <name evidence="2" type="primary">aclB</name>
</gene>
<keyword evidence="2" id="KW-0614">Plasmid</keyword>